<dbReference type="KEGG" id="cqn:G7Y29_07680"/>
<organism evidence="1 2">
    <name type="scientific">Corynebacterium qintianiae</name>
    <dbReference type="NCBI Taxonomy" id="2709392"/>
    <lineage>
        <taxon>Bacteria</taxon>
        <taxon>Bacillati</taxon>
        <taxon>Actinomycetota</taxon>
        <taxon>Actinomycetes</taxon>
        <taxon>Mycobacteriales</taxon>
        <taxon>Corynebacteriaceae</taxon>
        <taxon>Corynebacterium</taxon>
    </lineage>
</organism>
<dbReference type="AlphaFoldDB" id="A0A7T0KM40"/>
<gene>
    <name evidence="1" type="ORF">G7Y29_07680</name>
</gene>
<evidence type="ECO:0008006" key="3">
    <source>
        <dbReference type="Google" id="ProtNLM"/>
    </source>
</evidence>
<sequence>MDKQGEWDVITAVARRFPRATLTGPAAARVWGLATLAWVTNVDVLPPGKTRAKTRGGQSWTFRHGKTPERQTAMVQGMRVTKVIVMLFDTYRYHGRLPGLVTLESARNKWPEMTVDRLLELAEELPRAKGLRGFRKLVRESVGTSESALETVVRDIVRQIEGVVVRAQVAFQYRGQYGDPRTGRIDLVVNDVVAIECDGREFHGPGVTEEERYREKQLLNRGMVVLRVGWKEVNDGTLAQLVENALEKITNAPRRAKRPSA</sequence>
<evidence type="ECO:0000313" key="1">
    <source>
        <dbReference type="EMBL" id="QPK82750.1"/>
    </source>
</evidence>
<keyword evidence="2" id="KW-1185">Reference proteome</keyword>
<proteinExistence type="predicted"/>
<dbReference type="Proteomes" id="UP000594586">
    <property type="component" value="Chromosome"/>
</dbReference>
<dbReference type="SUPFAM" id="SSF52980">
    <property type="entry name" value="Restriction endonuclease-like"/>
    <property type="match status" value="1"/>
</dbReference>
<protein>
    <recommendedName>
        <fullName evidence="3">DUF559 domain-containing protein</fullName>
    </recommendedName>
</protein>
<dbReference type="Gene3D" id="3.40.960.10">
    <property type="entry name" value="VSR Endonuclease"/>
    <property type="match status" value="1"/>
</dbReference>
<reference evidence="1 2" key="1">
    <citation type="submission" date="2020-11" db="EMBL/GenBank/DDBJ databases">
        <title>Corynebacterium sp. MC1420.</title>
        <authorList>
            <person name="Zhou J."/>
        </authorList>
    </citation>
    <scope>NUCLEOTIDE SEQUENCE [LARGE SCALE GENOMIC DNA]</scope>
    <source>
        <strain evidence="1 2">MC1420</strain>
    </source>
</reference>
<evidence type="ECO:0000313" key="2">
    <source>
        <dbReference type="Proteomes" id="UP000594586"/>
    </source>
</evidence>
<name>A0A7T0KM40_9CORY</name>
<dbReference type="RefSeq" id="WP_165002723.1">
    <property type="nucleotide sequence ID" value="NZ_CP064955.1"/>
</dbReference>
<dbReference type="EMBL" id="CP064955">
    <property type="protein sequence ID" value="QPK82750.1"/>
    <property type="molecule type" value="Genomic_DNA"/>
</dbReference>
<dbReference type="InterPro" id="IPR011335">
    <property type="entry name" value="Restrct_endonuc-II-like"/>
</dbReference>
<accession>A0A7T0KM40</accession>